<reference evidence="9 10" key="1">
    <citation type="submission" date="2019-04" db="EMBL/GenBank/DDBJ databases">
        <authorList>
            <person name="Liu A."/>
        </authorList>
    </citation>
    <scope>NUCLEOTIDE SEQUENCE [LARGE SCALE GENOMIC DNA]</scope>
    <source>
        <strain evidence="9 10">RZ03</strain>
    </source>
</reference>
<sequence>MLKHYIKFTLRNFRSNKTILLGSLLSLCLGTLCASLLFTYTFNELTIDNFHENKKRIYLEVFKFTPNDEWSNPPPAIDIDYSLFPELETAVSVPKLSKKYKNAVVYHKKEAYYSDIIIADTAFFKIFDFKLKTGNKETFFNDPYSVILSEKISKLLFGDKNPVGEKIRIKTSFEATYTIKNIIQVPSNSSITFDLILPEPSKTFGINYHQGGMKFILVNETFNEADFIKKVERLDIVSLFKKNLGSQINYLPFNKLYYKDIALRADILSRRGDSKTLKILFAIILVIIIIPALNFSNAQIINMNNSAKYIAITAINGAKKSNTLYQKLTEFIILYGIAFLFVSILYKLVLPFFNNIVKIELQPSNLTTYIIIGATLVLTMILAFVYPLLKTYNSSAIRGVKHAIAINTNLKLRKTILVFQYVLTMVLLICSILVSKQLDLMLGKDLGFKTKNIVRVKFYNKSLLSQAEYTQQNNVDLQKLDLINNELSTNPLVINFSQGMSPITLAPILFKKKDSGKDFSGMNFLSTGINYRSVFGLTLQEGRWFDNNTRYSYNKDEIIINEAAKKFLEVDNINNATILSPNEVFKGYKIIGVIKNFNNEHLAYKPKPLVLFPSVQPEDDYFITLQENGVNDALISLGNLFKKVNPNETFKYTFLSDEIVARYDKEKRLSLIYILFTLIALLISAIGLFTIALYDTQRRVKEIGIRKVNGAAIKEVMLMLNKDFMKWVLIAFIIACPIAYYAMSKWLENFAYKTSLSWWVFALAGVFMLVIALLTVSWQSYRAASRNPVESLRDE</sequence>
<keyword evidence="2" id="KW-1003">Cell membrane</keyword>
<protein>
    <submittedName>
        <fullName evidence="9">ABC transporter permease</fullName>
    </submittedName>
</protein>
<feature type="transmembrane region" description="Helical" evidence="6">
    <location>
        <begin position="277"/>
        <end position="295"/>
    </location>
</feature>
<feature type="domain" description="ABC3 transporter permease C-terminal" evidence="7">
    <location>
        <begin position="674"/>
        <end position="788"/>
    </location>
</feature>
<organism evidence="9 10">
    <name type="scientific">Flavivirga rizhaonensis</name>
    <dbReference type="NCBI Taxonomy" id="2559571"/>
    <lineage>
        <taxon>Bacteria</taxon>
        <taxon>Pseudomonadati</taxon>
        <taxon>Bacteroidota</taxon>
        <taxon>Flavobacteriia</taxon>
        <taxon>Flavobacteriales</taxon>
        <taxon>Flavobacteriaceae</taxon>
        <taxon>Flavivirga</taxon>
    </lineage>
</organism>
<dbReference type="Pfam" id="PF02687">
    <property type="entry name" value="FtsX"/>
    <property type="match status" value="1"/>
</dbReference>
<evidence type="ECO:0000256" key="3">
    <source>
        <dbReference type="ARBA" id="ARBA00022692"/>
    </source>
</evidence>
<keyword evidence="3 6" id="KW-0812">Transmembrane</keyword>
<evidence type="ECO:0000256" key="1">
    <source>
        <dbReference type="ARBA" id="ARBA00004651"/>
    </source>
</evidence>
<feature type="transmembrane region" description="Helical" evidence="6">
    <location>
        <begin position="366"/>
        <end position="389"/>
    </location>
</feature>
<evidence type="ECO:0000259" key="8">
    <source>
        <dbReference type="Pfam" id="PF12704"/>
    </source>
</evidence>
<evidence type="ECO:0000313" key="9">
    <source>
        <dbReference type="EMBL" id="TGV03414.1"/>
    </source>
</evidence>
<dbReference type="InterPro" id="IPR025857">
    <property type="entry name" value="MacB_PCD"/>
</dbReference>
<feature type="transmembrane region" description="Helical" evidence="6">
    <location>
        <begin position="756"/>
        <end position="776"/>
    </location>
</feature>
<feature type="transmembrane region" description="Helical" evidence="6">
    <location>
        <begin position="328"/>
        <end position="346"/>
    </location>
</feature>
<name>A0A4V3P503_9FLAO</name>
<dbReference type="Proteomes" id="UP000307602">
    <property type="component" value="Unassembled WGS sequence"/>
</dbReference>
<dbReference type="GO" id="GO:0022857">
    <property type="term" value="F:transmembrane transporter activity"/>
    <property type="evidence" value="ECO:0007669"/>
    <property type="project" value="TreeGrafter"/>
</dbReference>
<evidence type="ECO:0000256" key="2">
    <source>
        <dbReference type="ARBA" id="ARBA00022475"/>
    </source>
</evidence>
<comment type="caution">
    <text evidence="9">The sequence shown here is derived from an EMBL/GenBank/DDBJ whole genome shotgun (WGS) entry which is preliminary data.</text>
</comment>
<gene>
    <name evidence="9" type="ORF">EM932_07005</name>
</gene>
<evidence type="ECO:0000259" key="7">
    <source>
        <dbReference type="Pfam" id="PF02687"/>
    </source>
</evidence>
<feature type="transmembrane region" description="Helical" evidence="6">
    <location>
        <begin position="724"/>
        <end position="744"/>
    </location>
</feature>
<evidence type="ECO:0000256" key="4">
    <source>
        <dbReference type="ARBA" id="ARBA00022989"/>
    </source>
</evidence>
<dbReference type="PANTHER" id="PTHR30572:SF18">
    <property type="entry name" value="ABC-TYPE MACROLIDE FAMILY EXPORT SYSTEM PERMEASE COMPONENT 2"/>
    <property type="match status" value="1"/>
</dbReference>
<dbReference type="GO" id="GO:0005886">
    <property type="term" value="C:plasma membrane"/>
    <property type="evidence" value="ECO:0007669"/>
    <property type="project" value="UniProtKB-SubCell"/>
</dbReference>
<accession>A0A4V3P503</accession>
<proteinExistence type="predicted"/>
<dbReference type="EMBL" id="SRSO01000007">
    <property type="protein sequence ID" value="TGV03414.1"/>
    <property type="molecule type" value="Genomic_DNA"/>
</dbReference>
<dbReference type="InterPro" id="IPR003838">
    <property type="entry name" value="ABC3_permease_C"/>
</dbReference>
<evidence type="ECO:0000256" key="6">
    <source>
        <dbReference type="SAM" id="Phobius"/>
    </source>
</evidence>
<feature type="transmembrane region" description="Helical" evidence="6">
    <location>
        <begin position="416"/>
        <end position="434"/>
    </location>
</feature>
<keyword evidence="4 6" id="KW-1133">Transmembrane helix</keyword>
<evidence type="ECO:0000256" key="5">
    <source>
        <dbReference type="ARBA" id="ARBA00023136"/>
    </source>
</evidence>
<dbReference type="OrthoDB" id="8740261at2"/>
<keyword evidence="5 6" id="KW-0472">Membrane</keyword>
<keyword evidence="10" id="KW-1185">Reference proteome</keyword>
<dbReference type="RefSeq" id="WP_135876468.1">
    <property type="nucleotide sequence ID" value="NZ_SRSO01000007.1"/>
</dbReference>
<dbReference type="Pfam" id="PF12704">
    <property type="entry name" value="MacB_PCD"/>
    <property type="match status" value="1"/>
</dbReference>
<feature type="transmembrane region" description="Helical" evidence="6">
    <location>
        <begin position="671"/>
        <end position="694"/>
    </location>
</feature>
<dbReference type="AlphaFoldDB" id="A0A4V3P503"/>
<comment type="subcellular location">
    <subcellularLocation>
        <location evidence="1">Cell membrane</location>
        <topology evidence="1">Multi-pass membrane protein</topology>
    </subcellularLocation>
</comment>
<feature type="domain" description="MacB-like periplasmic core" evidence="8">
    <location>
        <begin position="23"/>
        <end position="208"/>
    </location>
</feature>
<evidence type="ECO:0000313" key="10">
    <source>
        <dbReference type="Proteomes" id="UP000307602"/>
    </source>
</evidence>
<dbReference type="PANTHER" id="PTHR30572">
    <property type="entry name" value="MEMBRANE COMPONENT OF TRANSPORTER-RELATED"/>
    <property type="match status" value="1"/>
</dbReference>
<dbReference type="InterPro" id="IPR050250">
    <property type="entry name" value="Macrolide_Exporter_MacB"/>
</dbReference>